<feature type="compositionally biased region" description="Basic and acidic residues" evidence="3">
    <location>
        <begin position="73"/>
        <end position="82"/>
    </location>
</feature>
<dbReference type="CDD" id="cd00024">
    <property type="entry name" value="CD_CSD"/>
    <property type="match status" value="1"/>
</dbReference>
<organism evidence="5 6">
    <name type="scientific">Prymnesium parvum</name>
    <name type="common">Toxic golden alga</name>
    <dbReference type="NCBI Taxonomy" id="97485"/>
    <lineage>
        <taxon>Eukaryota</taxon>
        <taxon>Haptista</taxon>
        <taxon>Haptophyta</taxon>
        <taxon>Prymnesiophyceae</taxon>
        <taxon>Prymnesiales</taxon>
        <taxon>Prymnesiaceae</taxon>
        <taxon>Prymnesium</taxon>
    </lineage>
</organism>
<name>A0AB34ILD6_PRYPA</name>
<dbReference type="PROSITE" id="PS00598">
    <property type="entry name" value="CHROMO_1"/>
    <property type="match status" value="1"/>
</dbReference>
<dbReference type="PANTHER" id="PTHR22812">
    <property type="entry name" value="CHROMOBOX PROTEIN"/>
    <property type="match status" value="1"/>
</dbReference>
<dbReference type="PRINTS" id="PR00504">
    <property type="entry name" value="CHROMODOMAIN"/>
</dbReference>
<evidence type="ECO:0000313" key="6">
    <source>
        <dbReference type="Proteomes" id="UP001515480"/>
    </source>
</evidence>
<evidence type="ECO:0000256" key="3">
    <source>
        <dbReference type="SAM" id="MobiDB-lite"/>
    </source>
</evidence>
<dbReference type="InterPro" id="IPR023780">
    <property type="entry name" value="Chromo_domain"/>
</dbReference>
<protein>
    <recommendedName>
        <fullName evidence="4">Chromo domain-containing protein</fullName>
    </recommendedName>
</protein>
<dbReference type="SMART" id="SM00298">
    <property type="entry name" value="CHROMO"/>
    <property type="match status" value="1"/>
</dbReference>
<feature type="compositionally biased region" description="Basic and acidic residues" evidence="3">
    <location>
        <begin position="133"/>
        <end position="161"/>
    </location>
</feature>
<feature type="region of interest" description="Disordered" evidence="3">
    <location>
        <begin position="73"/>
        <end position="161"/>
    </location>
</feature>
<dbReference type="Gene3D" id="2.40.50.40">
    <property type="match status" value="1"/>
</dbReference>
<dbReference type="GO" id="GO:0005634">
    <property type="term" value="C:nucleus"/>
    <property type="evidence" value="ECO:0007669"/>
    <property type="project" value="UniProtKB-SubCell"/>
</dbReference>
<dbReference type="EMBL" id="JBGBPQ010000022">
    <property type="protein sequence ID" value="KAL1503206.1"/>
    <property type="molecule type" value="Genomic_DNA"/>
</dbReference>
<proteinExistence type="predicted"/>
<dbReference type="Proteomes" id="UP001515480">
    <property type="component" value="Unassembled WGS sequence"/>
</dbReference>
<comment type="caution">
    <text evidence="5">The sequence shown here is derived from an EMBL/GenBank/DDBJ whole genome shotgun (WGS) entry which is preliminary data.</text>
</comment>
<feature type="compositionally biased region" description="Low complexity" evidence="3">
    <location>
        <begin position="83"/>
        <end position="93"/>
    </location>
</feature>
<feature type="domain" description="Chromo" evidence="4">
    <location>
        <begin position="24"/>
        <end position="88"/>
    </location>
</feature>
<dbReference type="InterPro" id="IPR016197">
    <property type="entry name" value="Chromo-like_dom_sf"/>
</dbReference>
<feature type="compositionally biased region" description="Polar residues" evidence="3">
    <location>
        <begin position="94"/>
        <end position="107"/>
    </location>
</feature>
<reference evidence="5 6" key="1">
    <citation type="journal article" date="2024" name="Science">
        <title>Giant polyketide synthase enzymes in the biosynthesis of giant marine polyether toxins.</title>
        <authorList>
            <person name="Fallon T.R."/>
            <person name="Shende V.V."/>
            <person name="Wierzbicki I.H."/>
            <person name="Pendleton A.L."/>
            <person name="Watervoot N.F."/>
            <person name="Auber R.P."/>
            <person name="Gonzalez D.J."/>
            <person name="Wisecaver J.H."/>
            <person name="Moore B.S."/>
        </authorList>
    </citation>
    <scope>NUCLEOTIDE SEQUENCE [LARGE SCALE GENOMIC DNA]</scope>
    <source>
        <strain evidence="5 6">12B1</strain>
    </source>
</reference>
<dbReference type="AlphaFoldDB" id="A0AB34ILD6"/>
<keyword evidence="6" id="KW-1185">Reference proteome</keyword>
<dbReference type="InterPro" id="IPR023779">
    <property type="entry name" value="Chromodomain_CS"/>
</dbReference>
<dbReference type="InterPro" id="IPR051219">
    <property type="entry name" value="Heterochromatin_chromo-domain"/>
</dbReference>
<dbReference type="Pfam" id="PF00385">
    <property type="entry name" value="Chromo"/>
    <property type="match status" value="1"/>
</dbReference>
<evidence type="ECO:0000259" key="4">
    <source>
        <dbReference type="PROSITE" id="PS50013"/>
    </source>
</evidence>
<keyword evidence="2" id="KW-0539">Nucleus</keyword>
<comment type="subcellular location">
    <subcellularLocation>
        <location evidence="1">Nucleus</location>
    </subcellularLocation>
</comment>
<dbReference type="SUPFAM" id="SSF54160">
    <property type="entry name" value="Chromo domain-like"/>
    <property type="match status" value="1"/>
</dbReference>
<accession>A0AB34ILD6</accession>
<sequence length="161" mass="18820">MQGSTVRKLKLWPVEGDVLEDDYYVVEKVLDWRRRGEQLDFLVKWRGYSQKHNTWEPIENLNQAAQEEARALLGEKNEDKLTTDATTAVSTDANQPDSISTDSNSAEQDIKRRSRRVSFDHSVPEQAPTRQPRSAEERDARAARREERRQTRELEKLLRQI</sequence>
<gene>
    <name evidence="5" type="ORF">AB1Y20_011263</name>
</gene>
<dbReference type="InterPro" id="IPR017984">
    <property type="entry name" value="Chromo_dom_subgr"/>
</dbReference>
<dbReference type="InterPro" id="IPR000953">
    <property type="entry name" value="Chromo/chromo_shadow_dom"/>
</dbReference>
<evidence type="ECO:0000313" key="5">
    <source>
        <dbReference type="EMBL" id="KAL1503206.1"/>
    </source>
</evidence>
<evidence type="ECO:0000256" key="2">
    <source>
        <dbReference type="ARBA" id="ARBA00023242"/>
    </source>
</evidence>
<evidence type="ECO:0000256" key="1">
    <source>
        <dbReference type="ARBA" id="ARBA00004123"/>
    </source>
</evidence>
<dbReference type="PROSITE" id="PS50013">
    <property type="entry name" value="CHROMO_2"/>
    <property type="match status" value="1"/>
</dbReference>